<gene>
    <name evidence="1" type="ORF">Mlaev_00651</name>
</gene>
<organism evidence="1 2">
    <name type="scientific">Microbacterium laevaniformans</name>
    <dbReference type="NCBI Taxonomy" id="36807"/>
    <lineage>
        <taxon>Bacteria</taxon>
        <taxon>Bacillati</taxon>
        <taxon>Actinomycetota</taxon>
        <taxon>Actinomycetes</taxon>
        <taxon>Micrococcales</taxon>
        <taxon>Microbacteriaceae</taxon>
        <taxon>Microbacterium</taxon>
    </lineage>
</organism>
<comment type="caution">
    <text evidence="1">The sequence shown here is derived from an EMBL/GenBank/DDBJ whole genome shotgun (WGS) entry which is preliminary data.</text>
</comment>
<name>A0A150HGZ5_9MICO</name>
<dbReference type="Proteomes" id="UP000075357">
    <property type="component" value="Unassembled WGS sequence"/>
</dbReference>
<proteinExistence type="predicted"/>
<dbReference type="PATRIC" id="fig|36807.3.peg.674"/>
<evidence type="ECO:0000313" key="1">
    <source>
        <dbReference type="EMBL" id="KXZ61392.1"/>
    </source>
</evidence>
<dbReference type="EMBL" id="LRAD01000019">
    <property type="protein sequence ID" value="KXZ61392.1"/>
    <property type="molecule type" value="Genomic_DNA"/>
</dbReference>
<accession>A0A150HGZ5</accession>
<reference evidence="1 2" key="1">
    <citation type="submission" date="2016-01" db="EMBL/GenBank/DDBJ databases">
        <title>Draft genome sequences of Microbacterium laevaniformans LCDC 91-0039 and the type strain of Microbacterium hominis LCDC 84-209.</title>
        <authorList>
            <person name="Bernier A.-M."/>
            <person name="Bernard K."/>
        </authorList>
    </citation>
    <scope>NUCLEOTIDE SEQUENCE [LARGE SCALE GENOMIC DNA]</scope>
    <source>
        <strain evidence="1 2">LCDC 91-0039</strain>
    </source>
</reference>
<dbReference type="STRING" id="36807.Mlaev_00651"/>
<sequence>MNLDLYWQQYDRTLATIRAERPSTFAGLKLILDRFEPPSSGEAFFPGGADDTLALALMEAGWSVDFEEGDYLYTAVHPESGAVVHHVEGDLYCLLEGQAISTANKTSPRSH</sequence>
<dbReference type="RefSeq" id="WP_061681860.1">
    <property type="nucleotide sequence ID" value="NZ_LRAD01000019.1"/>
</dbReference>
<protein>
    <submittedName>
        <fullName evidence="1">Uncharacterized protein</fullName>
    </submittedName>
</protein>
<keyword evidence="2" id="KW-1185">Reference proteome</keyword>
<evidence type="ECO:0000313" key="2">
    <source>
        <dbReference type="Proteomes" id="UP000075357"/>
    </source>
</evidence>
<dbReference type="AlphaFoldDB" id="A0A150HGZ5"/>